<reference evidence="1" key="2">
    <citation type="journal article" date="2015" name="Fish Shellfish Immunol.">
        <title>Early steps in the European eel (Anguilla anguilla)-Vibrio vulnificus interaction in the gills: Role of the RtxA13 toxin.</title>
        <authorList>
            <person name="Callol A."/>
            <person name="Pajuelo D."/>
            <person name="Ebbesson L."/>
            <person name="Teles M."/>
            <person name="MacKenzie S."/>
            <person name="Amaro C."/>
        </authorList>
    </citation>
    <scope>NUCLEOTIDE SEQUENCE</scope>
</reference>
<protein>
    <submittedName>
        <fullName evidence="1">Uncharacterized protein</fullName>
    </submittedName>
</protein>
<dbReference type="EMBL" id="GBXM01087085">
    <property type="protein sequence ID" value="JAH21492.1"/>
    <property type="molecule type" value="Transcribed_RNA"/>
</dbReference>
<accession>A0A0E9QYD5</accession>
<dbReference type="AlphaFoldDB" id="A0A0E9QYD5"/>
<evidence type="ECO:0000313" key="1">
    <source>
        <dbReference type="EMBL" id="JAH21492.1"/>
    </source>
</evidence>
<organism evidence="1">
    <name type="scientific">Anguilla anguilla</name>
    <name type="common">European freshwater eel</name>
    <name type="synonym">Muraena anguilla</name>
    <dbReference type="NCBI Taxonomy" id="7936"/>
    <lineage>
        <taxon>Eukaryota</taxon>
        <taxon>Metazoa</taxon>
        <taxon>Chordata</taxon>
        <taxon>Craniata</taxon>
        <taxon>Vertebrata</taxon>
        <taxon>Euteleostomi</taxon>
        <taxon>Actinopterygii</taxon>
        <taxon>Neopterygii</taxon>
        <taxon>Teleostei</taxon>
        <taxon>Anguilliformes</taxon>
        <taxon>Anguillidae</taxon>
        <taxon>Anguilla</taxon>
    </lineage>
</organism>
<sequence>MQTPDRKALDQESNSVPSCRDVTVLFTAPLCCPQQAL</sequence>
<proteinExistence type="predicted"/>
<name>A0A0E9QYD5_ANGAN</name>
<reference evidence="1" key="1">
    <citation type="submission" date="2014-11" db="EMBL/GenBank/DDBJ databases">
        <authorList>
            <person name="Amaro Gonzalez C."/>
        </authorList>
    </citation>
    <scope>NUCLEOTIDE SEQUENCE</scope>
</reference>